<sequence length="198" mass="21751">MAGDIEVRISGLDELKAQLRALPDKLRRQALRNALAAGGRLVRDAIKARAPVLRSPHRYRKAGTLRDAIRVRTSKQARQAGDVGVFVNVKPLKGRAIAKFKQASGLTGAQNPDDPYYWQWQEFGRKGRAASGAPPKRRGLVGGVLRTLRGRRAQRAVSPLPALGFLRAGAQMLGDALRKIEQVLGPQVQRILDRQAEE</sequence>
<evidence type="ECO:0000313" key="2">
    <source>
        <dbReference type="Proteomes" id="UP001285263"/>
    </source>
</evidence>
<proteinExistence type="predicted"/>
<protein>
    <submittedName>
        <fullName evidence="1">HK97-gp10 family putative phage morphogenesis protein</fullName>
    </submittedName>
</protein>
<dbReference type="EMBL" id="JAXCLA010000010">
    <property type="protein sequence ID" value="MDY0748506.1"/>
    <property type="molecule type" value="Genomic_DNA"/>
</dbReference>
<organism evidence="1 2">
    <name type="scientific">Roseateles agri</name>
    <dbReference type="NCBI Taxonomy" id="3098619"/>
    <lineage>
        <taxon>Bacteria</taxon>
        <taxon>Pseudomonadati</taxon>
        <taxon>Pseudomonadota</taxon>
        <taxon>Betaproteobacteria</taxon>
        <taxon>Burkholderiales</taxon>
        <taxon>Sphaerotilaceae</taxon>
        <taxon>Roseateles</taxon>
    </lineage>
</organism>
<keyword evidence="2" id="KW-1185">Reference proteome</keyword>
<dbReference type="Pfam" id="PF04883">
    <property type="entry name" value="HK97-gp10_like"/>
    <property type="match status" value="1"/>
</dbReference>
<comment type="caution">
    <text evidence="1">The sequence shown here is derived from an EMBL/GenBank/DDBJ whole genome shotgun (WGS) entry which is preliminary data.</text>
</comment>
<evidence type="ECO:0000313" key="1">
    <source>
        <dbReference type="EMBL" id="MDY0748506.1"/>
    </source>
</evidence>
<name>A0ABU5DQA3_9BURK</name>
<accession>A0ABU5DQA3</accession>
<gene>
    <name evidence="1" type="ORF">SNE35_28660</name>
</gene>
<dbReference type="InterPro" id="IPR010064">
    <property type="entry name" value="HK97-gp10_tail"/>
</dbReference>
<dbReference type="Proteomes" id="UP001285263">
    <property type="component" value="Unassembled WGS sequence"/>
</dbReference>
<dbReference type="RefSeq" id="WP_320426470.1">
    <property type="nucleotide sequence ID" value="NZ_JAXCLA010000010.1"/>
</dbReference>
<dbReference type="NCBIfam" id="TIGR01725">
    <property type="entry name" value="phge_HK97_gp10"/>
    <property type="match status" value="1"/>
</dbReference>
<reference evidence="1 2" key="1">
    <citation type="submission" date="2023-11" db="EMBL/GenBank/DDBJ databases">
        <title>Paucibacter sp. nov., isolated from fresh soil in Korea.</title>
        <authorList>
            <person name="Le N.T.T."/>
        </authorList>
    </citation>
    <scope>NUCLEOTIDE SEQUENCE [LARGE SCALE GENOMIC DNA]</scope>
    <source>
        <strain evidence="1 2">R3-3</strain>
    </source>
</reference>